<dbReference type="OrthoDB" id="894015at2759"/>
<keyword evidence="2" id="KW-0732">Signal</keyword>
<feature type="compositionally biased region" description="Basic and acidic residues" evidence="1">
    <location>
        <begin position="61"/>
        <end position="80"/>
    </location>
</feature>
<sequence>MELMLVVTTLYILSLLVISKASHQTHDHEMLSSLEQVYDLGISLTELPRKLRPVEEPSIVKRYKTEDSKPEANKKEDLPGKIHSQMMLNGREGTRHRWIQRKDRWQFFTMDYSQVRRRRPINNKVMPTS</sequence>
<gene>
    <name evidence="3" type="ORF">NE237_005780</name>
</gene>
<organism evidence="3 4">
    <name type="scientific">Protea cynaroides</name>
    <dbReference type="NCBI Taxonomy" id="273540"/>
    <lineage>
        <taxon>Eukaryota</taxon>
        <taxon>Viridiplantae</taxon>
        <taxon>Streptophyta</taxon>
        <taxon>Embryophyta</taxon>
        <taxon>Tracheophyta</taxon>
        <taxon>Spermatophyta</taxon>
        <taxon>Magnoliopsida</taxon>
        <taxon>Proteales</taxon>
        <taxon>Proteaceae</taxon>
        <taxon>Protea</taxon>
    </lineage>
</organism>
<comment type="caution">
    <text evidence="3">The sequence shown here is derived from an EMBL/GenBank/DDBJ whole genome shotgun (WGS) entry which is preliminary data.</text>
</comment>
<feature type="signal peptide" evidence="2">
    <location>
        <begin position="1"/>
        <end position="21"/>
    </location>
</feature>
<evidence type="ECO:0000313" key="3">
    <source>
        <dbReference type="EMBL" id="KAJ4972606.1"/>
    </source>
</evidence>
<feature type="chain" id="PRO_5040247609" evidence="2">
    <location>
        <begin position="22"/>
        <end position="129"/>
    </location>
</feature>
<evidence type="ECO:0000256" key="1">
    <source>
        <dbReference type="SAM" id="MobiDB-lite"/>
    </source>
</evidence>
<keyword evidence="4" id="KW-1185">Reference proteome</keyword>
<dbReference type="EMBL" id="JAMYWD010000004">
    <property type="protein sequence ID" value="KAJ4972606.1"/>
    <property type="molecule type" value="Genomic_DNA"/>
</dbReference>
<evidence type="ECO:0000256" key="2">
    <source>
        <dbReference type="SAM" id="SignalP"/>
    </source>
</evidence>
<dbReference type="AlphaFoldDB" id="A0A9Q0KLV7"/>
<feature type="region of interest" description="Disordered" evidence="1">
    <location>
        <begin position="61"/>
        <end position="85"/>
    </location>
</feature>
<evidence type="ECO:0000313" key="4">
    <source>
        <dbReference type="Proteomes" id="UP001141806"/>
    </source>
</evidence>
<accession>A0A9Q0KLV7</accession>
<reference evidence="3" key="1">
    <citation type="journal article" date="2023" name="Plant J.">
        <title>The genome of the king protea, Protea cynaroides.</title>
        <authorList>
            <person name="Chang J."/>
            <person name="Duong T.A."/>
            <person name="Schoeman C."/>
            <person name="Ma X."/>
            <person name="Roodt D."/>
            <person name="Barker N."/>
            <person name="Li Z."/>
            <person name="Van de Peer Y."/>
            <person name="Mizrachi E."/>
        </authorList>
    </citation>
    <scope>NUCLEOTIDE SEQUENCE</scope>
    <source>
        <tissue evidence="3">Young leaves</tissue>
    </source>
</reference>
<proteinExistence type="predicted"/>
<name>A0A9Q0KLV7_9MAGN</name>
<dbReference type="Proteomes" id="UP001141806">
    <property type="component" value="Unassembled WGS sequence"/>
</dbReference>
<protein>
    <submittedName>
        <fullName evidence="3">Uncharacterized protein</fullName>
    </submittedName>
</protein>